<dbReference type="InterPro" id="IPR027417">
    <property type="entry name" value="P-loop_NTPase"/>
</dbReference>
<gene>
    <name evidence="1" type="ORF">K469DRAFT_688164</name>
</gene>
<dbReference type="Gene3D" id="3.40.50.300">
    <property type="entry name" value="P-loop containing nucleotide triphosphate hydrolases"/>
    <property type="match status" value="1"/>
</dbReference>
<evidence type="ECO:0008006" key="3">
    <source>
        <dbReference type="Google" id="ProtNLM"/>
    </source>
</evidence>
<evidence type="ECO:0000313" key="2">
    <source>
        <dbReference type="Proteomes" id="UP000800200"/>
    </source>
</evidence>
<accession>A0A6A6E4E2</accession>
<protein>
    <recommendedName>
        <fullName evidence="3">NB-ARC domain-containing protein</fullName>
    </recommendedName>
</protein>
<dbReference type="OrthoDB" id="674604at2759"/>
<name>A0A6A6E4E2_9PEZI</name>
<evidence type="ECO:0000313" key="1">
    <source>
        <dbReference type="EMBL" id="KAF2185388.1"/>
    </source>
</evidence>
<keyword evidence="2" id="KW-1185">Reference proteome</keyword>
<dbReference type="EMBL" id="ML994634">
    <property type="protein sequence ID" value="KAF2185388.1"/>
    <property type="molecule type" value="Genomic_DNA"/>
</dbReference>
<dbReference type="SUPFAM" id="SSF52540">
    <property type="entry name" value="P-loop containing nucleoside triphosphate hydrolases"/>
    <property type="match status" value="1"/>
</dbReference>
<proteinExistence type="predicted"/>
<sequence>MVVPRASAVVLGAADAEPIAIHANHIHMVKFGSKSDTGYKTVSSHLQLMAVNAGDVIGLRWVMEGRVNAACSNNPIESFNVQFSVLEVPEVQHFIGRDEELDRIHEELGNNGSRKMVVVHGLGGMGKTQLALAYAKRHR</sequence>
<dbReference type="AlphaFoldDB" id="A0A6A6E4E2"/>
<dbReference type="Proteomes" id="UP000800200">
    <property type="component" value="Unassembled WGS sequence"/>
</dbReference>
<reference evidence="1" key="1">
    <citation type="journal article" date="2020" name="Stud. Mycol.">
        <title>101 Dothideomycetes genomes: a test case for predicting lifestyles and emergence of pathogens.</title>
        <authorList>
            <person name="Haridas S."/>
            <person name="Albert R."/>
            <person name="Binder M."/>
            <person name="Bloem J."/>
            <person name="Labutti K."/>
            <person name="Salamov A."/>
            <person name="Andreopoulos B."/>
            <person name="Baker S."/>
            <person name="Barry K."/>
            <person name="Bills G."/>
            <person name="Bluhm B."/>
            <person name="Cannon C."/>
            <person name="Castanera R."/>
            <person name="Culley D."/>
            <person name="Daum C."/>
            <person name="Ezra D."/>
            <person name="Gonzalez J."/>
            <person name="Henrissat B."/>
            <person name="Kuo A."/>
            <person name="Liang C."/>
            <person name="Lipzen A."/>
            <person name="Lutzoni F."/>
            <person name="Magnuson J."/>
            <person name="Mondo S."/>
            <person name="Nolan M."/>
            <person name="Ohm R."/>
            <person name="Pangilinan J."/>
            <person name="Park H.-J."/>
            <person name="Ramirez L."/>
            <person name="Alfaro M."/>
            <person name="Sun H."/>
            <person name="Tritt A."/>
            <person name="Yoshinaga Y."/>
            <person name="Zwiers L.-H."/>
            <person name="Turgeon B."/>
            <person name="Goodwin S."/>
            <person name="Spatafora J."/>
            <person name="Crous P."/>
            <person name="Grigoriev I."/>
        </authorList>
    </citation>
    <scope>NUCLEOTIDE SEQUENCE</scope>
    <source>
        <strain evidence="1">CBS 207.26</strain>
    </source>
</reference>
<organism evidence="1 2">
    <name type="scientific">Zopfia rhizophila CBS 207.26</name>
    <dbReference type="NCBI Taxonomy" id="1314779"/>
    <lineage>
        <taxon>Eukaryota</taxon>
        <taxon>Fungi</taxon>
        <taxon>Dikarya</taxon>
        <taxon>Ascomycota</taxon>
        <taxon>Pezizomycotina</taxon>
        <taxon>Dothideomycetes</taxon>
        <taxon>Dothideomycetes incertae sedis</taxon>
        <taxon>Zopfiaceae</taxon>
        <taxon>Zopfia</taxon>
    </lineage>
</organism>